<dbReference type="PANTHER" id="PTHR43019:SF62">
    <property type="entry name" value="SERINE ENDOPROTEASE DEGS"/>
    <property type="match status" value="1"/>
</dbReference>
<name>A0A7T5RJK9_9BACT</name>
<dbReference type="Pfam" id="PF13365">
    <property type="entry name" value="Trypsin_2"/>
    <property type="match status" value="1"/>
</dbReference>
<sequence>MVGRRIALLIAVLVGVAGCATLPAGNALRSSTYDYNNVLLDRREMSIERIVESMVAIRTVAEFRREDGGLLQRDMEGTGVVLLGKYILTLNHVASIKQIEHRTPFGTLVEPATKVAELTTLQWNGKEVPLERALVDEGEDVLIFRVPDRVRLPSFPYRIGNSDDLRLGNFVYVIGNPMNSGINVREGIVSNLRPPGMLGTIARLGSIFMVSNGLNPGDSGTPVVALRDGQFELVGLAQGTIMNSQRMGWAVKINTILGLIHAMEAREGASKK</sequence>
<proteinExistence type="predicted"/>
<dbReference type="PRINTS" id="PR00834">
    <property type="entry name" value="PROTEASES2C"/>
</dbReference>
<keyword evidence="1" id="KW-0378">Hydrolase</keyword>
<dbReference type="SUPFAM" id="SSF50494">
    <property type="entry name" value="Trypsin-like serine proteases"/>
    <property type="match status" value="1"/>
</dbReference>
<dbReference type="GO" id="GO:0004252">
    <property type="term" value="F:serine-type endopeptidase activity"/>
    <property type="evidence" value="ECO:0007669"/>
    <property type="project" value="InterPro"/>
</dbReference>
<dbReference type="InterPro" id="IPR009003">
    <property type="entry name" value="Peptidase_S1_PA"/>
</dbReference>
<reference evidence="1 2" key="1">
    <citation type="submission" date="2020-07" db="EMBL/GenBank/DDBJ databases">
        <title>Huge and variable diversity of episymbiotic CPR bacteria and DPANN archaea in groundwater ecosystems.</title>
        <authorList>
            <person name="He C.Y."/>
            <person name="Keren R."/>
            <person name="Whittaker M."/>
            <person name="Farag I.F."/>
            <person name="Doudna J."/>
            <person name="Cate J.H.D."/>
            <person name="Banfield J.F."/>
        </authorList>
    </citation>
    <scope>NUCLEOTIDE SEQUENCE [LARGE SCALE GENOMIC DNA]</scope>
    <source>
        <strain evidence="1">NC_groundwater_541_Ag_S-0.1um_46_50</strain>
    </source>
</reference>
<dbReference type="GO" id="GO:0006508">
    <property type="term" value="P:proteolysis"/>
    <property type="evidence" value="ECO:0007669"/>
    <property type="project" value="UniProtKB-KW"/>
</dbReference>
<gene>
    <name evidence="1" type="ORF">HYW89_04865</name>
</gene>
<dbReference type="AlphaFoldDB" id="A0A7T5RJK9"/>
<organism evidence="1 2">
    <name type="scientific">Candidatus Sungiibacteriota bacterium</name>
    <dbReference type="NCBI Taxonomy" id="2750080"/>
    <lineage>
        <taxon>Bacteria</taxon>
        <taxon>Candidatus Sungiibacteriota</taxon>
    </lineage>
</organism>
<dbReference type="InterPro" id="IPR001940">
    <property type="entry name" value="Peptidase_S1C"/>
</dbReference>
<accession>A0A7T5RJK9</accession>
<protein>
    <submittedName>
        <fullName evidence="1">Serine protease</fullName>
    </submittedName>
</protein>
<dbReference type="Proteomes" id="UP000595618">
    <property type="component" value="Chromosome"/>
</dbReference>
<dbReference type="EMBL" id="CP066690">
    <property type="protein sequence ID" value="QQG45298.1"/>
    <property type="molecule type" value="Genomic_DNA"/>
</dbReference>
<keyword evidence="1" id="KW-0645">Protease</keyword>
<dbReference type="Gene3D" id="2.40.10.120">
    <property type="match status" value="1"/>
</dbReference>
<evidence type="ECO:0000313" key="2">
    <source>
        <dbReference type="Proteomes" id="UP000595618"/>
    </source>
</evidence>
<dbReference type="PROSITE" id="PS51257">
    <property type="entry name" value="PROKAR_LIPOPROTEIN"/>
    <property type="match status" value="1"/>
</dbReference>
<dbReference type="PANTHER" id="PTHR43019">
    <property type="entry name" value="SERINE ENDOPROTEASE DEGS"/>
    <property type="match status" value="1"/>
</dbReference>
<evidence type="ECO:0000313" key="1">
    <source>
        <dbReference type="EMBL" id="QQG45298.1"/>
    </source>
</evidence>